<evidence type="ECO:0000256" key="13">
    <source>
        <dbReference type="RuleBase" id="RU363032"/>
    </source>
</evidence>
<sequence length="286" mass="32050">MYLSPSDPAEMMLNSQGISVSTEVLESTREELGLNKSFTEQYTYWVSNMLKGDMGKSYSTQRSVVTELKEHMPYTIMLTLSSIIITLLISIPLGILCALKKNSLTDYIIRVCTFVGNSIPGFFVGLILLFVFALKLRILPVLSESGIKSIILPSVTLAISMSSRYIRQIREVVMEELDKDYVKGAYSRGVPQWKIIYRHVLRNILITVITLIGLSVGSLLGGSAIIENIFVWPGLGSLALNAVKARDYPLVQGYVMWTAIIFIIINLIVDFIYGILDPRTIKNRRN</sequence>
<keyword evidence="7" id="KW-0406">Ion transport</keyword>
<dbReference type="EMBL" id="BKBC01000042">
    <property type="protein sequence ID" value="GEQ22181.1"/>
    <property type="molecule type" value="Genomic_DNA"/>
</dbReference>
<proteinExistence type="inferred from homology"/>
<evidence type="ECO:0000256" key="7">
    <source>
        <dbReference type="ARBA" id="ARBA00023065"/>
    </source>
</evidence>
<organism evidence="15 16">
    <name type="scientific">Clostridium butyricum</name>
    <dbReference type="NCBI Taxonomy" id="1492"/>
    <lineage>
        <taxon>Bacteria</taxon>
        <taxon>Bacillati</taxon>
        <taxon>Bacillota</taxon>
        <taxon>Clostridia</taxon>
        <taxon>Eubacteriales</taxon>
        <taxon>Clostridiaceae</taxon>
        <taxon>Clostridium</taxon>
    </lineage>
</organism>
<dbReference type="InterPro" id="IPR050045">
    <property type="entry name" value="Opp2B"/>
</dbReference>
<feature type="transmembrane region" description="Helical" evidence="13">
    <location>
        <begin position="146"/>
        <end position="166"/>
    </location>
</feature>
<feature type="transmembrane region" description="Helical" evidence="13">
    <location>
        <begin position="254"/>
        <end position="276"/>
    </location>
</feature>
<evidence type="ECO:0000256" key="2">
    <source>
        <dbReference type="ARBA" id="ARBA00022448"/>
    </source>
</evidence>
<keyword evidence="8" id="KW-0921">Nickel transport</keyword>
<evidence type="ECO:0000256" key="8">
    <source>
        <dbReference type="ARBA" id="ARBA00023112"/>
    </source>
</evidence>
<dbReference type="PANTHER" id="PTHR43163:SF6">
    <property type="entry name" value="DIPEPTIDE TRANSPORT SYSTEM PERMEASE PROTEIN DPPB-RELATED"/>
    <property type="match status" value="1"/>
</dbReference>
<gene>
    <name evidence="15" type="ORF">CBU02nite_26870</name>
</gene>
<keyword evidence="2 13" id="KW-0813">Transport</keyword>
<feature type="transmembrane region" description="Helical" evidence="13">
    <location>
        <begin position="204"/>
        <end position="226"/>
    </location>
</feature>
<name>A0A512TQ50_CLOBU</name>
<evidence type="ECO:0000256" key="11">
    <source>
        <dbReference type="ARBA" id="ARBA00038669"/>
    </source>
</evidence>
<dbReference type="InterPro" id="IPR000515">
    <property type="entry name" value="MetI-like"/>
</dbReference>
<dbReference type="Pfam" id="PF19300">
    <property type="entry name" value="BPD_transp_1_N"/>
    <property type="match status" value="1"/>
</dbReference>
<comment type="similarity">
    <text evidence="10">Belongs to the binding-protein-dependent transport system permease family. OppBC subfamily.</text>
</comment>
<evidence type="ECO:0000313" key="16">
    <source>
        <dbReference type="Proteomes" id="UP000321089"/>
    </source>
</evidence>
<keyword evidence="4" id="KW-0533">Nickel</keyword>
<dbReference type="InterPro" id="IPR045621">
    <property type="entry name" value="BPD_transp_1_N"/>
</dbReference>
<evidence type="ECO:0000256" key="9">
    <source>
        <dbReference type="ARBA" id="ARBA00023136"/>
    </source>
</evidence>
<evidence type="ECO:0000256" key="10">
    <source>
        <dbReference type="ARBA" id="ARBA00024202"/>
    </source>
</evidence>
<dbReference type="PANTHER" id="PTHR43163">
    <property type="entry name" value="DIPEPTIDE TRANSPORT SYSTEM PERMEASE PROTEIN DPPB-RELATED"/>
    <property type="match status" value="1"/>
</dbReference>
<comment type="subcellular location">
    <subcellularLocation>
        <location evidence="1 13">Cell membrane</location>
        <topology evidence="1 13">Multi-pass membrane protein</topology>
    </subcellularLocation>
</comment>
<dbReference type="GO" id="GO:0005886">
    <property type="term" value="C:plasma membrane"/>
    <property type="evidence" value="ECO:0007669"/>
    <property type="project" value="UniProtKB-SubCell"/>
</dbReference>
<dbReference type="AlphaFoldDB" id="A0A512TQ50"/>
<dbReference type="CDD" id="cd06261">
    <property type="entry name" value="TM_PBP2"/>
    <property type="match status" value="1"/>
</dbReference>
<comment type="caution">
    <text evidence="15">The sequence shown here is derived from an EMBL/GenBank/DDBJ whole genome shotgun (WGS) entry which is preliminary data.</text>
</comment>
<dbReference type="Gene3D" id="1.10.3720.10">
    <property type="entry name" value="MetI-like"/>
    <property type="match status" value="1"/>
</dbReference>
<dbReference type="SUPFAM" id="SSF161098">
    <property type="entry name" value="MetI-like"/>
    <property type="match status" value="1"/>
</dbReference>
<dbReference type="NCBIfam" id="NF045470">
    <property type="entry name" value="Opp2B"/>
    <property type="match status" value="1"/>
</dbReference>
<feature type="transmembrane region" description="Helical" evidence="13">
    <location>
        <begin position="74"/>
        <end position="99"/>
    </location>
</feature>
<accession>A0A512TQ50</accession>
<evidence type="ECO:0000256" key="6">
    <source>
        <dbReference type="ARBA" id="ARBA00022989"/>
    </source>
</evidence>
<evidence type="ECO:0000256" key="5">
    <source>
        <dbReference type="ARBA" id="ARBA00022692"/>
    </source>
</evidence>
<dbReference type="PROSITE" id="PS50928">
    <property type="entry name" value="ABC_TM1"/>
    <property type="match status" value="1"/>
</dbReference>
<protein>
    <recommendedName>
        <fullName evidence="12">Nickel import system permease protein NikB</fullName>
    </recommendedName>
</protein>
<dbReference type="Pfam" id="PF00528">
    <property type="entry name" value="BPD_transp_1"/>
    <property type="match status" value="1"/>
</dbReference>
<feature type="domain" description="ABC transmembrane type-1" evidence="14">
    <location>
        <begin position="72"/>
        <end position="273"/>
    </location>
</feature>
<evidence type="ECO:0000256" key="1">
    <source>
        <dbReference type="ARBA" id="ARBA00004651"/>
    </source>
</evidence>
<keyword evidence="5 13" id="KW-0812">Transmembrane</keyword>
<dbReference type="InterPro" id="IPR035906">
    <property type="entry name" value="MetI-like_sf"/>
</dbReference>
<evidence type="ECO:0000256" key="12">
    <source>
        <dbReference type="ARBA" id="ARBA00044774"/>
    </source>
</evidence>
<keyword evidence="3" id="KW-1003">Cell membrane</keyword>
<reference evidence="15 16" key="1">
    <citation type="submission" date="2019-07" db="EMBL/GenBank/DDBJ databases">
        <title>Whole genome shotgun sequence of Clostridium butyricum NBRC 3858.</title>
        <authorList>
            <person name="Hosoyama A."/>
            <person name="Uohara A."/>
            <person name="Ohji S."/>
            <person name="Ichikawa N."/>
        </authorList>
    </citation>
    <scope>NUCLEOTIDE SEQUENCE [LARGE SCALE GENOMIC DNA]</scope>
    <source>
        <strain evidence="15 16">NBRC 3858</strain>
    </source>
</reference>
<keyword evidence="6 13" id="KW-1133">Transmembrane helix</keyword>
<feature type="transmembrane region" description="Helical" evidence="13">
    <location>
        <begin position="111"/>
        <end position="134"/>
    </location>
</feature>
<evidence type="ECO:0000256" key="3">
    <source>
        <dbReference type="ARBA" id="ARBA00022475"/>
    </source>
</evidence>
<dbReference type="Proteomes" id="UP000321089">
    <property type="component" value="Unassembled WGS sequence"/>
</dbReference>
<evidence type="ECO:0000313" key="15">
    <source>
        <dbReference type="EMBL" id="GEQ22181.1"/>
    </source>
</evidence>
<dbReference type="GO" id="GO:0015099">
    <property type="term" value="F:nickel cation transmembrane transporter activity"/>
    <property type="evidence" value="ECO:0007669"/>
    <property type="project" value="InterPro"/>
</dbReference>
<keyword evidence="9 13" id="KW-0472">Membrane</keyword>
<evidence type="ECO:0000259" key="14">
    <source>
        <dbReference type="PROSITE" id="PS50928"/>
    </source>
</evidence>
<evidence type="ECO:0000256" key="4">
    <source>
        <dbReference type="ARBA" id="ARBA00022596"/>
    </source>
</evidence>
<comment type="subunit">
    <text evidence="11">The complex is composed of two ATP-binding proteins (NikD and NikE), two transmembrane proteins (NikB and NikC) and a solute-binding protein (NikA).</text>
</comment>